<accession>A0A919FDD1</accession>
<dbReference type="Proteomes" id="UP000623958">
    <property type="component" value="Unassembled WGS sequence"/>
</dbReference>
<gene>
    <name evidence="1" type="ORF">GCM10009090_37620</name>
</gene>
<organism evidence="1 2">
    <name type="scientific">Xanthomonas boreopolis</name>
    <dbReference type="NCBI Taxonomy" id="86183"/>
    <lineage>
        <taxon>Bacteria</taxon>
        <taxon>Pseudomonadati</taxon>
        <taxon>Pseudomonadota</taxon>
        <taxon>Gammaproteobacteria</taxon>
        <taxon>Lysobacterales</taxon>
        <taxon>Lysobacteraceae</taxon>
        <taxon>Xanthomonas</taxon>
    </lineage>
</organism>
<proteinExistence type="predicted"/>
<reference evidence="1" key="1">
    <citation type="journal article" date="2014" name="Int. J. Syst. Evol. Microbiol.">
        <title>Complete genome sequence of Corynebacterium casei LMG S-19264T (=DSM 44701T), isolated from a smear-ripened cheese.</title>
        <authorList>
            <consortium name="US DOE Joint Genome Institute (JGI-PGF)"/>
            <person name="Walter F."/>
            <person name="Albersmeier A."/>
            <person name="Kalinowski J."/>
            <person name="Ruckert C."/>
        </authorList>
    </citation>
    <scope>NUCLEOTIDE SEQUENCE</scope>
    <source>
        <strain evidence="1">JCM 13306</strain>
    </source>
</reference>
<reference evidence="1" key="2">
    <citation type="submission" date="2020-09" db="EMBL/GenBank/DDBJ databases">
        <authorList>
            <person name="Sun Q."/>
            <person name="Ohkuma M."/>
        </authorList>
    </citation>
    <scope>NUCLEOTIDE SEQUENCE</scope>
    <source>
        <strain evidence="1">JCM 13306</strain>
    </source>
</reference>
<sequence length="118" mass="12415">MLSALPRRARIAVGIEGDGANAAPVAGRSGPALRMTLAGKLVYPSACLQLDLILTGMANGRGHEAQPAVQVLVVVPVHELRRPRPCNALRGASFSPRISCEALRLRTAAMSASPLPWQ</sequence>
<keyword evidence="2" id="KW-1185">Reference proteome</keyword>
<comment type="caution">
    <text evidence="1">The sequence shown here is derived from an EMBL/GenBank/DDBJ whole genome shotgun (WGS) entry which is preliminary data.</text>
</comment>
<evidence type="ECO:0000313" key="1">
    <source>
        <dbReference type="EMBL" id="GHH61263.1"/>
    </source>
</evidence>
<evidence type="ECO:0000313" key="2">
    <source>
        <dbReference type="Proteomes" id="UP000623958"/>
    </source>
</evidence>
<protein>
    <submittedName>
        <fullName evidence="1">Uncharacterized protein</fullName>
    </submittedName>
</protein>
<name>A0A919FDD1_9XANT</name>
<dbReference type="AlphaFoldDB" id="A0A919FDD1"/>
<dbReference type="EMBL" id="BNBA01000055">
    <property type="protein sequence ID" value="GHH61263.1"/>
    <property type="molecule type" value="Genomic_DNA"/>
</dbReference>